<comment type="catalytic activity">
    <reaction evidence="7 8">
        <text>(R)-pantoate + beta-alanine + ATP = (R)-pantothenate + AMP + diphosphate + H(+)</text>
        <dbReference type="Rhea" id="RHEA:10912"/>
        <dbReference type="ChEBI" id="CHEBI:15378"/>
        <dbReference type="ChEBI" id="CHEBI:15980"/>
        <dbReference type="ChEBI" id="CHEBI:29032"/>
        <dbReference type="ChEBI" id="CHEBI:30616"/>
        <dbReference type="ChEBI" id="CHEBI:33019"/>
        <dbReference type="ChEBI" id="CHEBI:57966"/>
        <dbReference type="ChEBI" id="CHEBI:456215"/>
        <dbReference type="EC" id="6.3.2.1"/>
    </reaction>
</comment>
<keyword evidence="10" id="KW-1185">Reference proteome</keyword>
<dbReference type="GO" id="GO:0015940">
    <property type="term" value="P:pantothenate biosynthetic process"/>
    <property type="evidence" value="ECO:0007669"/>
    <property type="project" value="UniProtKB-UniRule"/>
</dbReference>
<feature type="binding site" evidence="8">
    <location>
        <position position="59"/>
    </location>
    <ligand>
        <name>(R)-pantoate</name>
        <dbReference type="ChEBI" id="CHEBI:15980"/>
    </ligand>
</feature>
<evidence type="ECO:0000256" key="7">
    <source>
        <dbReference type="ARBA" id="ARBA00048258"/>
    </source>
</evidence>
<dbReference type="UniPathway" id="UPA00028">
    <property type="reaction ID" value="UER00005"/>
</dbReference>
<feature type="binding site" evidence="8">
    <location>
        <begin position="182"/>
        <end position="185"/>
    </location>
    <ligand>
        <name>ATP</name>
        <dbReference type="ChEBI" id="CHEBI:30616"/>
    </ligand>
</feature>
<sequence length="273" mass="31069">MIVARTLQEFLQARASFKDYSIALVPTMGALHEGHMALVKRAKELSHYCIVTIFVNQLQFDQNEDFARYPKTEEHDIKLLEQHGVDLVWLPRVGDIYPKGFATHITVDGPSLLWEGEKRPGHFSGVATVVYRLFSLIKPQIACFGEKDWQQLQVIRRMVEDLNIPISIFGVPIVRETDGLAKSSRNRFLSPEEHQKSALLYQVLKESHRRLLNGDAVSMVLKDAVENLSHHGFEVDYFNLVDGASLCKISEWQQNARLITASKLGSVRLLDNM</sequence>
<dbReference type="EC" id="6.3.2.1" evidence="8"/>
<dbReference type="InterPro" id="IPR003721">
    <property type="entry name" value="Pantoate_ligase"/>
</dbReference>
<name>A0A251ZTJ4_9PROT</name>
<feature type="binding site" evidence="8">
    <location>
        <position position="151"/>
    </location>
    <ligand>
        <name>(R)-pantoate</name>
        <dbReference type="ChEBI" id="CHEBI:15980"/>
    </ligand>
</feature>
<evidence type="ECO:0000313" key="10">
    <source>
        <dbReference type="Proteomes" id="UP000194946"/>
    </source>
</evidence>
<comment type="pathway">
    <text evidence="1 8">Cofactor biosynthesis; (R)-pantothenate biosynthesis; (R)-pantothenate from (R)-pantoate and beta-alanine: step 1/1.</text>
</comment>
<comment type="subcellular location">
    <subcellularLocation>
        <location evidence="8">Cytoplasm</location>
    </subcellularLocation>
</comment>
<dbReference type="Gene3D" id="3.40.50.620">
    <property type="entry name" value="HUPs"/>
    <property type="match status" value="1"/>
</dbReference>
<dbReference type="EMBL" id="JOPB01000010">
    <property type="protein sequence ID" value="OUI77982.1"/>
    <property type="molecule type" value="Genomic_DNA"/>
</dbReference>
<dbReference type="PANTHER" id="PTHR21299:SF1">
    <property type="entry name" value="PANTOATE--BETA-ALANINE LIGASE"/>
    <property type="match status" value="1"/>
</dbReference>
<keyword evidence="3 8" id="KW-0436">Ligase</keyword>
<keyword evidence="4 8" id="KW-0566">Pantothenate biosynthesis</keyword>
<dbReference type="AlphaFoldDB" id="A0A251ZTJ4"/>
<keyword evidence="5 8" id="KW-0547">Nucleotide-binding</keyword>
<evidence type="ECO:0000313" key="9">
    <source>
        <dbReference type="EMBL" id="OUI77982.1"/>
    </source>
</evidence>
<dbReference type="GO" id="GO:0005829">
    <property type="term" value="C:cytosol"/>
    <property type="evidence" value="ECO:0007669"/>
    <property type="project" value="TreeGrafter"/>
</dbReference>
<feature type="active site" description="Proton donor" evidence="8">
    <location>
        <position position="35"/>
    </location>
</feature>
<proteinExistence type="inferred from homology"/>
<dbReference type="NCBIfam" id="TIGR00018">
    <property type="entry name" value="panC"/>
    <property type="match status" value="1"/>
</dbReference>
<dbReference type="RefSeq" id="WP_008853040.1">
    <property type="nucleotide sequence ID" value="NZ_JOPB01000010.1"/>
</dbReference>
<organism evidence="9 10">
    <name type="scientific">Commensalibacter intestini</name>
    <dbReference type="NCBI Taxonomy" id="479936"/>
    <lineage>
        <taxon>Bacteria</taxon>
        <taxon>Pseudomonadati</taxon>
        <taxon>Pseudomonadota</taxon>
        <taxon>Alphaproteobacteria</taxon>
        <taxon>Acetobacterales</taxon>
        <taxon>Acetobacteraceae</taxon>
    </lineage>
</organism>
<dbReference type="Pfam" id="PF02569">
    <property type="entry name" value="Pantoate_ligase"/>
    <property type="match status" value="1"/>
</dbReference>
<dbReference type="PANTHER" id="PTHR21299">
    <property type="entry name" value="CYTIDYLATE KINASE/PANTOATE-BETA-ALANINE LIGASE"/>
    <property type="match status" value="1"/>
</dbReference>
<evidence type="ECO:0000256" key="5">
    <source>
        <dbReference type="ARBA" id="ARBA00022741"/>
    </source>
</evidence>
<dbReference type="NCBIfam" id="TIGR00125">
    <property type="entry name" value="cyt_tran_rel"/>
    <property type="match status" value="1"/>
</dbReference>
<evidence type="ECO:0000256" key="2">
    <source>
        <dbReference type="ARBA" id="ARBA00009256"/>
    </source>
</evidence>
<dbReference type="InterPro" id="IPR042176">
    <property type="entry name" value="Pantoate_ligase_C"/>
</dbReference>
<dbReference type="InterPro" id="IPR004821">
    <property type="entry name" value="Cyt_trans-like"/>
</dbReference>
<comment type="function">
    <text evidence="8">Catalyzes the condensation of pantoate with beta-alanine in an ATP-dependent reaction via a pantoyl-adenylate intermediate.</text>
</comment>
<comment type="miscellaneous">
    <text evidence="8">The reaction proceeds by a bi uni uni bi ping pong mechanism.</text>
</comment>
<gene>
    <name evidence="8" type="primary">panC</name>
    <name evidence="9" type="ORF">HK18_00275</name>
</gene>
<accession>A0A251ZTJ4</accession>
<protein>
    <recommendedName>
        <fullName evidence="8">Pantothenate synthetase</fullName>
        <shortName evidence="8">PS</shortName>
        <ecNumber evidence="8">6.3.2.1</ecNumber>
    </recommendedName>
    <alternativeName>
        <fullName evidence="8">Pantoate--beta-alanine ligase</fullName>
    </alternativeName>
    <alternativeName>
        <fullName evidence="8">Pantoate-activating enzyme</fullName>
    </alternativeName>
</protein>
<evidence type="ECO:0000256" key="3">
    <source>
        <dbReference type="ARBA" id="ARBA00022598"/>
    </source>
</evidence>
<feature type="binding site" evidence="8">
    <location>
        <begin position="145"/>
        <end position="148"/>
    </location>
    <ligand>
        <name>ATP</name>
        <dbReference type="ChEBI" id="CHEBI:30616"/>
    </ligand>
</feature>
<dbReference type="SUPFAM" id="SSF52374">
    <property type="entry name" value="Nucleotidylyl transferase"/>
    <property type="match status" value="1"/>
</dbReference>
<feature type="binding site" evidence="8">
    <location>
        <position position="59"/>
    </location>
    <ligand>
        <name>beta-alanine</name>
        <dbReference type="ChEBI" id="CHEBI:57966"/>
    </ligand>
</feature>
<dbReference type="Gene3D" id="3.30.1300.10">
    <property type="entry name" value="Pantoate-beta-alanine ligase, C-terminal domain"/>
    <property type="match status" value="1"/>
</dbReference>
<feature type="binding site" evidence="8">
    <location>
        <position position="174"/>
    </location>
    <ligand>
        <name>ATP</name>
        <dbReference type="ChEBI" id="CHEBI:30616"/>
    </ligand>
</feature>
<evidence type="ECO:0000256" key="1">
    <source>
        <dbReference type="ARBA" id="ARBA00004990"/>
    </source>
</evidence>
<evidence type="ECO:0000256" key="6">
    <source>
        <dbReference type="ARBA" id="ARBA00022840"/>
    </source>
</evidence>
<dbReference type="Proteomes" id="UP000194946">
    <property type="component" value="Unassembled WGS sequence"/>
</dbReference>
<dbReference type="GO" id="GO:0004592">
    <property type="term" value="F:pantoate-beta-alanine ligase activity"/>
    <property type="evidence" value="ECO:0007669"/>
    <property type="project" value="UniProtKB-UniRule"/>
</dbReference>
<dbReference type="CDD" id="cd00560">
    <property type="entry name" value="PanC"/>
    <property type="match status" value="1"/>
</dbReference>
<keyword evidence="6 8" id="KW-0067">ATP-binding</keyword>
<comment type="caution">
    <text evidence="9">The sequence shown here is derived from an EMBL/GenBank/DDBJ whole genome shotgun (WGS) entry which is preliminary data.</text>
</comment>
<reference evidence="10" key="1">
    <citation type="submission" date="2014-06" db="EMBL/GenBank/DDBJ databases">
        <authorList>
            <person name="Winans N.J."/>
            <person name="Newell P.D."/>
            <person name="Douglas A.E."/>
        </authorList>
    </citation>
    <scope>NUCLEOTIDE SEQUENCE [LARGE SCALE GENOMIC DNA]</scope>
    <source>
        <strain evidence="10">DmL_052</strain>
    </source>
</reference>
<dbReference type="HAMAP" id="MF_00158">
    <property type="entry name" value="PanC"/>
    <property type="match status" value="1"/>
</dbReference>
<dbReference type="InterPro" id="IPR014729">
    <property type="entry name" value="Rossmann-like_a/b/a_fold"/>
</dbReference>
<evidence type="ECO:0000256" key="4">
    <source>
        <dbReference type="ARBA" id="ARBA00022655"/>
    </source>
</evidence>
<evidence type="ECO:0000256" key="8">
    <source>
        <dbReference type="HAMAP-Rule" id="MF_00158"/>
    </source>
</evidence>
<keyword evidence="8" id="KW-0963">Cytoplasm</keyword>
<comment type="similarity">
    <text evidence="2 8">Belongs to the pantothenate synthetase family.</text>
</comment>
<comment type="subunit">
    <text evidence="8">Homodimer.</text>
</comment>
<dbReference type="GO" id="GO:0005524">
    <property type="term" value="F:ATP binding"/>
    <property type="evidence" value="ECO:0007669"/>
    <property type="project" value="UniProtKB-KW"/>
</dbReference>
<feature type="binding site" evidence="8">
    <location>
        <begin position="28"/>
        <end position="35"/>
    </location>
    <ligand>
        <name>ATP</name>
        <dbReference type="ChEBI" id="CHEBI:30616"/>
    </ligand>
</feature>